<dbReference type="EMBL" id="QONO01000061">
    <property type="protein sequence ID" value="RDR28191.1"/>
    <property type="molecule type" value="Genomic_DNA"/>
</dbReference>
<dbReference type="RefSeq" id="WP_115439757.1">
    <property type="nucleotide sequence ID" value="NZ_QONN01000073.1"/>
</dbReference>
<evidence type="ECO:0000313" key="2">
    <source>
        <dbReference type="EMBL" id="RDR28191.1"/>
    </source>
</evidence>
<gene>
    <name evidence="2" type="ORF">C4A13_04571</name>
</gene>
<dbReference type="AlphaFoldDB" id="A0A370VA29"/>
<accession>A0A370VA29</accession>
<name>A0A370VA29_9ESCH</name>
<dbReference type="InterPro" id="IPR006429">
    <property type="entry name" value="Phage_lambda_portal"/>
</dbReference>
<feature type="compositionally biased region" description="Polar residues" evidence="1">
    <location>
        <begin position="487"/>
        <end position="503"/>
    </location>
</feature>
<dbReference type="GO" id="GO:0019068">
    <property type="term" value="P:virion assembly"/>
    <property type="evidence" value="ECO:0007669"/>
    <property type="project" value="InterPro"/>
</dbReference>
<comment type="caution">
    <text evidence="2">The sequence shown here is derived from an EMBL/GenBank/DDBJ whole genome shotgun (WGS) entry which is preliminary data.</text>
</comment>
<feature type="region of interest" description="Disordered" evidence="1">
    <location>
        <begin position="481"/>
        <end position="503"/>
    </location>
</feature>
<organism evidence="2 3">
    <name type="scientific">Escherichia marmotae</name>
    <dbReference type="NCBI Taxonomy" id="1499973"/>
    <lineage>
        <taxon>Bacteria</taxon>
        <taxon>Pseudomonadati</taxon>
        <taxon>Pseudomonadota</taxon>
        <taxon>Gammaproteobacteria</taxon>
        <taxon>Enterobacterales</taxon>
        <taxon>Enterobacteriaceae</taxon>
        <taxon>Escherichia</taxon>
    </lineage>
</organism>
<protein>
    <submittedName>
        <fullName evidence="2">Phage portal protein, lambda family</fullName>
    </submittedName>
</protein>
<evidence type="ECO:0000256" key="1">
    <source>
        <dbReference type="SAM" id="MobiDB-lite"/>
    </source>
</evidence>
<sequence length="503" mass="56502">MFWKKKKETPQAKKRTKSKIELLPSTLKRDLAQIRGTSSPVVSFGFTAGSSTYNINNVIRWFLGEMRSTSREAALHNPIARKYVSLSVDGVVGSMGVYIKPAAEIENATPDELHTINKKLEKLFDRWSSNPERFSLDGQMTLDVFQQTLEKVRCTDGEAFVRIHKINGTIKMEILDSARLTQMNNQILSNGNFLSNGIEYNSNHKPVNYWMCAYNPITYTYDATNFDVIPASEIFHYFIPEAMGQERGIPDLIATSKLMEDLKNFTEASLVAKRVAASSMAFITNGQSNTDTVELNEDQDDLVTAKYSEFLEPGAIYELSSNQDIKTVNPQAGVDRIHEFTDELLSQIAMGLNCTKMSLLGDTSNASFSAAKLSERMQSTTFSTRTNALVTKVLKPMYLAWLKNEMLNNSELNLSFSDFDDISTVRMIPQKPISLDPLKDIQTQVAQLDAGIKSKTQVISENGADPRLVFEEIEKEKEIVNKEVTLNDETQPEEGNNVTDKRD</sequence>
<dbReference type="NCBIfam" id="TIGR01539">
    <property type="entry name" value="portal_lambda"/>
    <property type="match status" value="1"/>
</dbReference>
<dbReference type="Proteomes" id="UP000254454">
    <property type="component" value="Unassembled WGS sequence"/>
</dbReference>
<reference evidence="2 3" key="1">
    <citation type="submission" date="2018-06" db="EMBL/GenBank/DDBJ databases">
        <title>Recombination Drives Gene Content and Phenotype Evolution in Wild Type E. coli Strains.</title>
        <authorList>
            <person name="Field C.M."/>
            <person name="Silander O.K."/>
            <person name="Van Nimwegen E."/>
        </authorList>
    </citation>
    <scope>NUCLEOTIDE SEQUENCE [LARGE SCALE GENOMIC DNA]</scope>
    <source>
        <strain evidence="2 3">SC344</strain>
    </source>
</reference>
<dbReference type="GO" id="GO:0005198">
    <property type="term" value="F:structural molecule activity"/>
    <property type="evidence" value="ECO:0007669"/>
    <property type="project" value="InterPro"/>
</dbReference>
<evidence type="ECO:0000313" key="3">
    <source>
        <dbReference type="Proteomes" id="UP000254454"/>
    </source>
</evidence>
<proteinExistence type="predicted"/>
<dbReference type="Pfam" id="PF05136">
    <property type="entry name" value="Phage_portal_2"/>
    <property type="match status" value="1"/>
</dbReference>